<evidence type="ECO:0000256" key="7">
    <source>
        <dbReference type="ARBA" id="ARBA00022989"/>
    </source>
</evidence>
<dbReference type="Pfam" id="PF05637">
    <property type="entry name" value="Glyco_transf_34"/>
    <property type="match status" value="1"/>
</dbReference>
<dbReference type="GO" id="GO:0000139">
    <property type="term" value="C:Golgi membrane"/>
    <property type="evidence" value="ECO:0007669"/>
    <property type="project" value="UniProtKB-SubCell"/>
</dbReference>
<evidence type="ECO:0000313" key="12">
    <source>
        <dbReference type="Proteomes" id="UP000436088"/>
    </source>
</evidence>
<evidence type="ECO:0000256" key="5">
    <source>
        <dbReference type="ARBA" id="ARBA00022692"/>
    </source>
</evidence>
<keyword evidence="6" id="KW-0735">Signal-anchor</keyword>
<keyword evidence="7" id="KW-1133">Transmembrane helix</keyword>
<evidence type="ECO:0000256" key="10">
    <source>
        <dbReference type="ARBA" id="ARBA00023180"/>
    </source>
</evidence>
<keyword evidence="5" id="KW-0812">Transmembrane</keyword>
<accession>A0A6A2WCE4</accession>
<evidence type="ECO:0000256" key="4">
    <source>
        <dbReference type="ARBA" id="ARBA00022679"/>
    </source>
</evidence>
<evidence type="ECO:0000256" key="3">
    <source>
        <dbReference type="ARBA" id="ARBA00022676"/>
    </source>
</evidence>
<keyword evidence="8" id="KW-0333">Golgi apparatus</keyword>
<dbReference type="GO" id="GO:0005768">
    <property type="term" value="C:endosome"/>
    <property type="evidence" value="ECO:0007669"/>
    <property type="project" value="TreeGrafter"/>
</dbReference>
<dbReference type="GO" id="GO:0005802">
    <property type="term" value="C:trans-Golgi network"/>
    <property type="evidence" value="ECO:0007669"/>
    <property type="project" value="TreeGrafter"/>
</dbReference>
<keyword evidence="9" id="KW-0472">Membrane</keyword>
<keyword evidence="4" id="KW-0808">Transferase</keyword>
<comment type="subcellular location">
    <subcellularLocation>
        <location evidence="1">Golgi apparatus membrane</location>
        <topology evidence="1">Single-pass type II membrane protein</topology>
    </subcellularLocation>
</comment>
<dbReference type="AlphaFoldDB" id="A0A6A2WCE4"/>
<sequence length="412" mass="48321">MLVCSFWSFFTPTINFGFSIADPSSNPVGCKESGFGVNLKSDPKGQTFYDDPEMSYSIEKPVKEWDEKRKEWLKHHPSFAAGASERIILVTGSQPKPCKNPIGDHLLLRFFKNKVDYCRIHGYDIFYNNLLLHPKMNSYWAKLPVVKAAMLAHPEAEWIWWVDSDALFTDMEFKLPLQRYKNQNLVVHGWPKLIYNSKSWTSLNAGIFLMRNCQWSMDFINTWSNMGPMSKEYKKWGRIQRSTFKDKLFPESDDQSALVYLLYKEKEKYYSHIYLESQFYFEGYWVEIIGRYENTTEKYLEIERGMPKLRRRHAEKVSEQYGAFREEFLKEAGNGKGSWRRPFITHFTGCQPCSGDHNQMYAGESCWNGMDKALNFADNQVLRNYGFIHPDLQDSSTVTQVLFDYPADEGPW</sequence>
<dbReference type="Proteomes" id="UP000436088">
    <property type="component" value="Unassembled WGS sequence"/>
</dbReference>
<organism evidence="11 12">
    <name type="scientific">Hibiscus syriacus</name>
    <name type="common">Rose of Sharon</name>
    <dbReference type="NCBI Taxonomy" id="106335"/>
    <lineage>
        <taxon>Eukaryota</taxon>
        <taxon>Viridiplantae</taxon>
        <taxon>Streptophyta</taxon>
        <taxon>Embryophyta</taxon>
        <taxon>Tracheophyta</taxon>
        <taxon>Spermatophyta</taxon>
        <taxon>Magnoliopsida</taxon>
        <taxon>eudicotyledons</taxon>
        <taxon>Gunneridae</taxon>
        <taxon>Pentapetalae</taxon>
        <taxon>rosids</taxon>
        <taxon>malvids</taxon>
        <taxon>Malvales</taxon>
        <taxon>Malvaceae</taxon>
        <taxon>Malvoideae</taxon>
        <taxon>Hibiscus</taxon>
    </lineage>
</organism>
<comment type="caution">
    <text evidence="11">The sequence shown here is derived from an EMBL/GenBank/DDBJ whole genome shotgun (WGS) entry which is preliminary data.</text>
</comment>
<keyword evidence="12" id="KW-1185">Reference proteome</keyword>
<dbReference type="GO" id="GO:0008378">
    <property type="term" value="F:galactosyltransferase activity"/>
    <property type="evidence" value="ECO:0007669"/>
    <property type="project" value="TreeGrafter"/>
</dbReference>
<protein>
    <submittedName>
        <fullName evidence="11">Galactomannan galactosyltransferase 1</fullName>
    </submittedName>
</protein>
<name>A0A6A2WCE4_HIBSY</name>
<dbReference type="FunFam" id="3.90.550.10:FF:000127">
    <property type="entry name" value="Probable glycosyltransferase 7"/>
    <property type="match status" value="1"/>
</dbReference>
<dbReference type="InterPro" id="IPR008630">
    <property type="entry name" value="Glyco_trans_34"/>
</dbReference>
<reference evidence="11" key="1">
    <citation type="submission" date="2019-09" db="EMBL/GenBank/DDBJ databases">
        <title>Draft genome information of white flower Hibiscus syriacus.</title>
        <authorList>
            <person name="Kim Y.-M."/>
        </authorList>
    </citation>
    <scope>NUCLEOTIDE SEQUENCE [LARGE SCALE GENOMIC DNA]</scope>
    <source>
        <strain evidence="11">YM2019G1</strain>
    </source>
</reference>
<evidence type="ECO:0000256" key="8">
    <source>
        <dbReference type="ARBA" id="ARBA00023034"/>
    </source>
</evidence>
<keyword evidence="10" id="KW-0325">Glycoprotein</keyword>
<dbReference type="InterPro" id="IPR029044">
    <property type="entry name" value="Nucleotide-diphossugar_trans"/>
</dbReference>
<evidence type="ECO:0000313" key="11">
    <source>
        <dbReference type="EMBL" id="KAE8655832.1"/>
    </source>
</evidence>
<evidence type="ECO:0000256" key="9">
    <source>
        <dbReference type="ARBA" id="ARBA00023136"/>
    </source>
</evidence>
<evidence type="ECO:0000256" key="2">
    <source>
        <dbReference type="ARBA" id="ARBA00005664"/>
    </source>
</evidence>
<dbReference type="Gene3D" id="3.90.550.10">
    <property type="entry name" value="Spore Coat Polysaccharide Biosynthesis Protein SpsA, Chain A"/>
    <property type="match status" value="1"/>
</dbReference>
<dbReference type="PANTHER" id="PTHR31311:SF3">
    <property type="entry name" value="GLYCOSYLTRANSFERASE 7-RELATED"/>
    <property type="match status" value="1"/>
</dbReference>
<evidence type="ECO:0000256" key="1">
    <source>
        <dbReference type="ARBA" id="ARBA00004323"/>
    </source>
</evidence>
<comment type="similarity">
    <text evidence="2">Belongs to the glycosyltransferase 34 family.</text>
</comment>
<dbReference type="PANTHER" id="PTHR31311">
    <property type="entry name" value="XYLOGLUCAN 6-XYLOSYLTRANSFERASE 5-RELATED-RELATED"/>
    <property type="match status" value="1"/>
</dbReference>
<keyword evidence="3 11" id="KW-0328">Glycosyltransferase</keyword>
<gene>
    <name evidence="11" type="ORF">F3Y22_tig00117016pilonHSYRG00029</name>
</gene>
<evidence type="ECO:0000256" key="6">
    <source>
        <dbReference type="ARBA" id="ARBA00022968"/>
    </source>
</evidence>
<dbReference type="EMBL" id="VEPZ02001774">
    <property type="protein sequence ID" value="KAE8655832.1"/>
    <property type="molecule type" value="Genomic_DNA"/>
</dbReference>
<proteinExistence type="inferred from homology"/>